<dbReference type="InterPro" id="IPR011048">
    <property type="entry name" value="Haem_d1_sf"/>
</dbReference>
<gene>
    <name evidence="2" type="ORF">J2Z81_001465</name>
</gene>
<dbReference type="EC" id="3.1.1.31" evidence="2"/>
<keyword evidence="2" id="KW-0378">Hydrolase</keyword>
<evidence type="ECO:0000313" key="2">
    <source>
        <dbReference type="EMBL" id="MBP2257517.1"/>
    </source>
</evidence>
<sequence length="347" mass="38108">MGKKYIGYAGTYTRKSSQGIYRFVLDTEKATLDEVEVAAEVGSPTYLAISEDNRYLYSVAQDGDFGGVNAYALDRETGSLQYMNGQLTEGAPPCHVTIRDKELLTANYHRGTIELHQVNQDGTVEATSSNYQHEGSGPHKRQEKPHVHYAGHTPDGKYVIAADLGTDELVTYQMNQHELVRVSTLTVKAGSGPRHIVFHPNGKIAYLITELSSEVIVLNYNAETGSFLEKQCLSTIPEDFTEKNDASAIHISSDGKFIYAGNRGHNSIAVFSIDEETGELTLIDHTTTGGDWPRDFVLDPSENFIIASNQHSGNLVLLARDAETGKLSKLNAEVSVPEVVCVKFLNH</sequence>
<dbReference type="PANTHER" id="PTHR30344:SF1">
    <property type="entry name" value="6-PHOSPHOGLUCONOLACTONASE"/>
    <property type="match status" value="1"/>
</dbReference>
<dbReference type="EMBL" id="JAGIKX010000009">
    <property type="protein sequence ID" value="MBP2257517.1"/>
    <property type="molecule type" value="Genomic_DNA"/>
</dbReference>
<dbReference type="InterPro" id="IPR015943">
    <property type="entry name" value="WD40/YVTN_repeat-like_dom_sf"/>
</dbReference>
<keyword evidence="3" id="KW-1185">Reference proteome</keyword>
<accession>A0ABS4S7Q2</accession>
<comment type="similarity">
    <text evidence="1">Belongs to the cycloisomerase 2 family.</text>
</comment>
<dbReference type="SUPFAM" id="SSF51004">
    <property type="entry name" value="C-terminal (heme d1) domain of cytochrome cd1-nitrite reductase"/>
    <property type="match status" value="1"/>
</dbReference>
<dbReference type="InterPro" id="IPR050282">
    <property type="entry name" value="Cycloisomerase_2"/>
</dbReference>
<dbReference type="PANTHER" id="PTHR30344">
    <property type="entry name" value="6-PHOSPHOGLUCONOLACTONASE-RELATED"/>
    <property type="match status" value="1"/>
</dbReference>
<dbReference type="Pfam" id="PF10282">
    <property type="entry name" value="Lactonase"/>
    <property type="match status" value="1"/>
</dbReference>
<evidence type="ECO:0000313" key="3">
    <source>
        <dbReference type="Proteomes" id="UP001519294"/>
    </source>
</evidence>
<comment type="caution">
    <text evidence="2">The sequence shown here is derived from an EMBL/GenBank/DDBJ whole genome shotgun (WGS) entry which is preliminary data.</text>
</comment>
<evidence type="ECO:0000256" key="1">
    <source>
        <dbReference type="ARBA" id="ARBA00005564"/>
    </source>
</evidence>
<name>A0ABS4S7Q2_9BACI</name>
<dbReference type="Gene3D" id="2.130.10.10">
    <property type="entry name" value="YVTN repeat-like/Quinoprotein amine dehydrogenase"/>
    <property type="match status" value="1"/>
</dbReference>
<proteinExistence type="inferred from homology"/>
<reference evidence="2 3" key="1">
    <citation type="submission" date="2021-03" db="EMBL/GenBank/DDBJ databases">
        <title>Genomic Encyclopedia of Type Strains, Phase IV (KMG-IV): sequencing the most valuable type-strain genomes for metagenomic binning, comparative biology and taxonomic classification.</title>
        <authorList>
            <person name="Goeker M."/>
        </authorList>
    </citation>
    <scope>NUCLEOTIDE SEQUENCE [LARGE SCALE GENOMIC DNA]</scope>
    <source>
        <strain evidence="2 3">DSM 25790</strain>
    </source>
</reference>
<dbReference type="Proteomes" id="UP001519294">
    <property type="component" value="Unassembled WGS sequence"/>
</dbReference>
<dbReference type="GO" id="GO:0017057">
    <property type="term" value="F:6-phosphogluconolactonase activity"/>
    <property type="evidence" value="ECO:0007669"/>
    <property type="project" value="UniProtKB-EC"/>
</dbReference>
<dbReference type="InterPro" id="IPR019405">
    <property type="entry name" value="Lactonase_7-beta_prop"/>
</dbReference>
<dbReference type="RefSeq" id="WP_029267528.1">
    <property type="nucleotide sequence ID" value="NZ_JAGIKX010000009.1"/>
</dbReference>
<protein>
    <submittedName>
        <fullName evidence="2">6-phosphogluconolactonase</fullName>
        <ecNumber evidence="2">3.1.1.31</ecNumber>
    </submittedName>
</protein>
<organism evidence="2 3">
    <name type="scientific">Virgibacillus alimentarius</name>
    <dbReference type="NCBI Taxonomy" id="698769"/>
    <lineage>
        <taxon>Bacteria</taxon>
        <taxon>Bacillati</taxon>
        <taxon>Bacillota</taxon>
        <taxon>Bacilli</taxon>
        <taxon>Bacillales</taxon>
        <taxon>Bacillaceae</taxon>
        <taxon>Virgibacillus</taxon>
    </lineage>
</organism>